<evidence type="ECO:0008006" key="3">
    <source>
        <dbReference type="Google" id="ProtNLM"/>
    </source>
</evidence>
<keyword evidence="2" id="KW-1185">Reference proteome</keyword>
<protein>
    <recommendedName>
        <fullName evidence="3">HAT C-terminal dimerisation domain-containing protein</fullName>
    </recommendedName>
</protein>
<sequence length="104" mass="12027">HKLTYFKAAWWEDKWINTMETLVCREFEHSLCMSSLIMNISLALTHFQSINIFDNLPAPTPLKTATLGSELDHDLKVEVEHVTDALAWWHESHAIYPQLSCMAL</sequence>
<evidence type="ECO:0000313" key="2">
    <source>
        <dbReference type="Proteomes" id="UP000054538"/>
    </source>
</evidence>
<gene>
    <name evidence="1" type="ORF">PAXRUDRAFT_150538</name>
</gene>
<reference evidence="2" key="2">
    <citation type="submission" date="2015-01" db="EMBL/GenBank/DDBJ databases">
        <title>Evolutionary Origins and Diversification of the Mycorrhizal Mutualists.</title>
        <authorList>
            <consortium name="DOE Joint Genome Institute"/>
            <consortium name="Mycorrhizal Genomics Consortium"/>
            <person name="Kohler A."/>
            <person name="Kuo A."/>
            <person name="Nagy L.G."/>
            <person name="Floudas D."/>
            <person name="Copeland A."/>
            <person name="Barry K.W."/>
            <person name="Cichocki N."/>
            <person name="Veneault-Fourrey C."/>
            <person name="LaButti K."/>
            <person name="Lindquist E.A."/>
            <person name="Lipzen A."/>
            <person name="Lundell T."/>
            <person name="Morin E."/>
            <person name="Murat C."/>
            <person name="Riley R."/>
            <person name="Ohm R."/>
            <person name="Sun H."/>
            <person name="Tunlid A."/>
            <person name="Henrissat B."/>
            <person name="Grigoriev I.V."/>
            <person name="Hibbett D.S."/>
            <person name="Martin F."/>
        </authorList>
    </citation>
    <scope>NUCLEOTIDE SEQUENCE [LARGE SCALE GENOMIC DNA]</scope>
    <source>
        <strain evidence="2">Ve08.2h10</strain>
    </source>
</reference>
<dbReference type="HOGENOM" id="CLU_009123_4_3_1"/>
<dbReference type="InParanoid" id="A0A0D0DSE6"/>
<dbReference type="AlphaFoldDB" id="A0A0D0DSE6"/>
<reference evidence="1 2" key="1">
    <citation type="submission" date="2014-04" db="EMBL/GenBank/DDBJ databases">
        <authorList>
            <consortium name="DOE Joint Genome Institute"/>
            <person name="Kuo A."/>
            <person name="Kohler A."/>
            <person name="Jargeat P."/>
            <person name="Nagy L.G."/>
            <person name="Floudas D."/>
            <person name="Copeland A."/>
            <person name="Barry K.W."/>
            <person name="Cichocki N."/>
            <person name="Veneault-Fourrey C."/>
            <person name="LaButti K."/>
            <person name="Lindquist E.A."/>
            <person name="Lipzen A."/>
            <person name="Lundell T."/>
            <person name="Morin E."/>
            <person name="Murat C."/>
            <person name="Sun H."/>
            <person name="Tunlid A."/>
            <person name="Henrissat B."/>
            <person name="Grigoriev I.V."/>
            <person name="Hibbett D.S."/>
            <person name="Martin F."/>
            <person name="Nordberg H.P."/>
            <person name="Cantor M.N."/>
            <person name="Hua S.X."/>
        </authorList>
    </citation>
    <scope>NUCLEOTIDE SEQUENCE [LARGE SCALE GENOMIC DNA]</scope>
    <source>
        <strain evidence="1 2">Ve08.2h10</strain>
    </source>
</reference>
<feature type="non-terminal residue" evidence="1">
    <location>
        <position position="1"/>
    </location>
</feature>
<dbReference type="Proteomes" id="UP000054538">
    <property type="component" value="Unassembled WGS sequence"/>
</dbReference>
<dbReference type="EMBL" id="KN825440">
    <property type="protein sequence ID" value="KIK91006.1"/>
    <property type="molecule type" value="Genomic_DNA"/>
</dbReference>
<organism evidence="1 2">
    <name type="scientific">Paxillus rubicundulus Ve08.2h10</name>
    <dbReference type="NCBI Taxonomy" id="930991"/>
    <lineage>
        <taxon>Eukaryota</taxon>
        <taxon>Fungi</taxon>
        <taxon>Dikarya</taxon>
        <taxon>Basidiomycota</taxon>
        <taxon>Agaricomycotina</taxon>
        <taxon>Agaricomycetes</taxon>
        <taxon>Agaricomycetidae</taxon>
        <taxon>Boletales</taxon>
        <taxon>Paxilineae</taxon>
        <taxon>Paxillaceae</taxon>
        <taxon>Paxillus</taxon>
    </lineage>
</organism>
<accession>A0A0D0DSE6</accession>
<name>A0A0D0DSE6_9AGAM</name>
<proteinExistence type="predicted"/>
<evidence type="ECO:0000313" key="1">
    <source>
        <dbReference type="EMBL" id="KIK91006.1"/>
    </source>
</evidence>